<dbReference type="GO" id="GO:0006897">
    <property type="term" value="P:endocytosis"/>
    <property type="evidence" value="ECO:0007669"/>
    <property type="project" value="TreeGrafter"/>
</dbReference>
<sequence>MFDEYQGLVDKINNLKHHRLNHVLSVPQIAIVGDQSSGKSSVLEAVTKLLFPRDKGMCTRFATQVNMCREETLVEDTLSAYIDGEDAFNQRYKVIAADKFHSVIKEAVSLLCRTSDISEKVLELTLSGPTQSPLTIVDLPGFINTTLDGQDKNIPNAIRTINERYMKDSRTIILAVVPANVDLNNSYVLARAEEHDPKNERTVPIVTKPDMIDKGTLPELIDTILNNRKKMRLGYLVMRNTGFADMDLPWEEARQAEDDFFGRDQAWRSVPKASRGRVSVKKFLGDLLFAHIKKELPLLKREVINKTEELRQELSGMGHAIASTHDARAKFSELTMKLQSSLSANLVGAYSQEYMIQFKDEADEFVDGLKTQKSLRFIRSSLQKLYQEYNAAMSKYNCEDLETCDIVATVGRFKGNELPGFVSFSIFRKLFGGTHSTWKAITKEHITNMQLYMCEAIKAYLVHEIEHQAVRGVFLDYYLTFYLQQEKRVNTTLEHIFEDELTPFTFNKYYYDTILKVRADKVQGLIDKLPIASYQAGLPTVHVRNLKVPSADANVNEQNAAEDLGDQLEAYCKVARKRIVDVVLMQTIERHMVRHIGLYFSELIKVDDAKLACLIESEADQRRRKDLEDRVEILERSLLEL</sequence>
<protein>
    <submittedName>
        <fullName evidence="5">Uncharacterized protein</fullName>
    </submittedName>
</protein>
<dbReference type="InterPro" id="IPR000375">
    <property type="entry name" value="Dynamin_stalk"/>
</dbReference>
<dbReference type="PROSITE" id="PS51718">
    <property type="entry name" value="G_DYNAMIN_2"/>
    <property type="match status" value="1"/>
</dbReference>
<dbReference type="GO" id="GO:0005874">
    <property type="term" value="C:microtubule"/>
    <property type="evidence" value="ECO:0007669"/>
    <property type="project" value="TreeGrafter"/>
</dbReference>
<dbReference type="GO" id="GO:0003924">
    <property type="term" value="F:GTPase activity"/>
    <property type="evidence" value="ECO:0007669"/>
    <property type="project" value="InterPro"/>
</dbReference>
<gene>
    <name evidence="5" type="ORF">DFQ27_009848</name>
</gene>
<dbReference type="InterPro" id="IPR027417">
    <property type="entry name" value="P-loop_NTPase"/>
</dbReference>
<feature type="domain" description="Dynamin-type G" evidence="4">
    <location>
        <begin position="23"/>
        <end position="297"/>
    </location>
</feature>
<dbReference type="PRINTS" id="PR00195">
    <property type="entry name" value="DYNAMIN"/>
</dbReference>
<dbReference type="CDD" id="cd08771">
    <property type="entry name" value="DLP_1"/>
    <property type="match status" value="1"/>
</dbReference>
<dbReference type="GO" id="GO:0005739">
    <property type="term" value="C:mitochondrion"/>
    <property type="evidence" value="ECO:0007669"/>
    <property type="project" value="TreeGrafter"/>
</dbReference>
<dbReference type="GO" id="GO:0005525">
    <property type="term" value="F:GTP binding"/>
    <property type="evidence" value="ECO:0007669"/>
    <property type="project" value="InterPro"/>
</dbReference>
<dbReference type="InterPro" id="IPR045063">
    <property type="entry name" value="Dynamin_N"/>
</dbReference>
<keyword evidence="1" id="KW-0547">Nucleotide-binding</keyword>
<dbReference type="SMART" id="SM00053">
    <property type="entry name" value="DYNc"/>
    <property type="match status" value="1"/>
</dbReference>
<accession>A0A9P6PMW2</accession>
<dbReference type="EMBL" id="JAAAJB010000958">
    <property type="protein sequence ID" value="KAG0249685.1"/>
    <property type="molecule type" value="Genomic_DNA"/>
</dbReference>
<evidence type="ECO:0000259" key="3">
    <source>
        <dbReference type="PROSITE" id="PS51388"/>
    </source>
</evidence>
<dbReference type="InterPro" id="IPR001401">
    <property type="entry name" value="Dynamin_GTPase"/>
</dbReference>
<keyword evidence="2" id="KW-0342">GTP-binding</keyword>
<keyword evidence="6" id="KW-1185">Reference proteome</keyword>
<dbReference type="InterPro" id="IPR020850">
    <property type="entry name" value="GED_dom"/>
</dbReference>
<name>A0A9P6PMW2_9FUNG</name>
<dbReference type="InterPro" id="IPR030381">
    <property type="entry name" value="G_DYNAMIN_dom"/>
</dbReference>
<dbReference type="PROSITE" id="PS51388">
    <property type="entry name" value="GED"/>
    <property type="match status" value="1"/>
</dbReference>
<feature type="domain" description="GED" evidence="3">
    <location>
        <begin position="561"/>
        <end position="641"/>
    </location>
</feature>
<comment type="caution">
    <text evidence="5">The sequence shown here is derived from an EMBL/GenBank/DDBJ whole genome shotgun (WGS) entry which is preliminary data.</text>
</comment>
<dbReference type="PANTHER" id="PTHR11566">
    <property type="entry name" value="DYNAMIN"/>
    <property type="match status" value="1"/>
</dbReference>
<dbReference type="GO" id="GO:0016020">
    <property type="term" value="C:membrane"/>
    <property type="evidence" value="ECO:0007669"/>
    <property type="project" value="TreeGrafter"/>
</dbReference>
<dbReference type="Gene3D" id="1.20.120.1240">
    <property type="entry name" value="Dynamin, middle domain"/>
    <property type="match status" value="1"/>
</dbReference>
<dbReference type="Pfam" id="PF01031">
    <property type="entry name" value="Dynamin_M"/>
    <property type="match status" value="1"/>
</dbReference>
<dbReference type="GO" id="GO:0008017">
    <property type="term" value="F:microtubule binding"/>
    <property type="evidence" value="ECO:0007669"/>
    <property type="project" value="TreeGrafter"/>
</dbReference>
<dbReference type="Pfam" id="PF00350">
    <property type="entry name" value="Dynamin_N"/>
    <property type="match status" value="1"/>
</dbReference>
<dbReference type="AlphaFoldDB" id="A0A9P6PMW2"/>
<evidence type="ECO:0000313" key="5">
    <source>
        <dbReference type="EMBL" id="KAG0249685.1"/>
    </source>
</evidence>
<evidence type="ECO:0000259" key="4">
    <source>
        <dbReference type="PROSITE" id="PS51718"/>
    </source>
</evidence>
<dbReference type="GO" id="GO:0016559">
    <property type="term" value="P:peroxisome fission"/>
    <property type="evidence" value="ECO:0007669"/>
    <property type="project" value="TreeGrafter"/>
</dbReference>
<evidence type="ECO:0000256" key="1">
    <source>
        <dbReference type="ARBA" id="ARBA00022741"/>
    </source>
</evidence>
<evidence type="ECO:0000313" key="6">
    <source>
        <dbReference type="Proteomes" id="UP000807716"/>
    </source>
</evidence>
<reference evidence="5" key="1">
    <citation type="journal article" date="2020" name="Fungal Divers.">
        <title>Resolving the Mortierellaceae phylogeny through synthesis of multi-gene phylogenetics and phylogenomics.</title>
        <authorList>
            <person name="Vandepol N."/>
            <person name="Liber J."/>
            <person name="Desiro A."/>
            <person name="Na H."/>
            <person name="Kennedy M."/>
            <person name="Barry K."/>
            <person name="Grigoriev I.V."/>
            <person name="Miller A.N."/>
            <person name="O'Donnell K."/>
            <person name="Stajich J.E."/>
            <person name="Bonito G."/>
        </authorList>
    </citation>
    <scope>NUCLEOTIDE SEQUENCE</scope>
    <source>
        <strain evidence="5">BC1065</strain>
    </source>
</reference>
<dbReference type="GO" id="GO:0000266">
    <property type="term" value="P:mitochondrial fission"/>
    <property type="evidence" value="ECO:0007669"/>
    <property type="project" value="TreeGrafter"/>
</dbReference>
<dbReference type="OrthoDB" id="5061070at2759"/>
<evidence type="ECO:0000256" key="2">
    <source>
        <dbReference type="ARBA" id="ARBA00023134"/>
    </source>
</evidence>
<dbReference type="Proteomes" id="UP000807716">
    <property type="component" value="Unassembled WGS sequence"/>
</dbReference>
<dbReference type="InterPro" id="IPR022812">
    <property type="entry name" value="Dynamin"/>
</dbReference>
<proteinExistence type="predicted"/>
<dbReference type="SUPFAM" id="SSF52540">
    <property type="entry name" value="P-loop containing nucleoside triphosphate hydrolases"/>
    <property type="match status" value="1"/>
</dbReference>
<dbReference type="PANTHER" id="PTHR11566:SF21">
    <property type="entry name" value="DYNAMIN RELATED PROTEIN 1, ISOFORM A"/>
    <property type="match status" value="1"/>
</dbReference>
<dbReference type="GO" id="GO:0048312">
    <property type="term" value="P:intracellular distribution of mitochondria"/>
    <property type="evidence" value="ECO:0007669"/>
    <property type="project" value="TreeGrafter"/>
</dbReference>
<dbReference type="Gene3D" id="3.40.50.300">
    <property type="entry name" value="P-loop containing nucleotide triphosphate hydrolases"/>
    <property type="match status" value="1"/>
</dbReference>
<organism evidence="5 6">
    <name type="scientific">Actinomortierella ambigua</name>
    <dbReference type="NCBI Taxonomy" id="1343610"/>
    <lineage>
        <taxon>Eukaryota</taxon>
        <taxon>Fungi</taxon>
        <taxon>Fungi incertae sedis</taxon>
        <taxon>Mucoromycota</taxon>
        <taxon>Mortierellomycotina</taxon>
        <taxon>Mortierellomycetes</taxon>
        <taxon>Mortierellales</taxon>
        <taxon>Mortierellaceae</taxon>
        <taxon>Actinomortierella</taxon>
    </lineage>
</organism>